<organism evidence="2 3">
    <name type="scientific">Chitinophaga eiseniae</name>
    <dbReference type="NCBI Taxonomy" id="634771"/>
    <lineage>
        <taxon>Bacteria</taxon>
        <taxon>Pseudomonadati</taxon>
        <taxon>Bacteroidota</taxon>
        <taxon>Chitinophagia</taxon>
        <taxon>Chitinophagales</taxon>
        <taxon>Chitinophagaceae</taxon>
        <taxon>Chitinophaga</taxon>
    </lineage>
</organism>
<dbReference type="EMBL" id="JABAHZ010000003">
    <property type="protein sequence ID" value="NLR80192.1"/>
    <property type="molecule type" value="Genomic_DNA"/>
</dbReference>
<reference evidence="2 3" key="1">
    <citation type="submission" date="2020-04" db="EMBL/GenBank/DDBJ databases">
        <authorList>
            <person name="Yin C."/>
        </authorList>
    </citation>
    <scope>NUCLEOTIDE SEQUENCE [LARGE SCALE GENOMIC DNA]</scope>
    <source>
        <strain evidence="2 3">Ak56</strain>
    </source>
</reference>
<proteinExistence type="predicted"/>
<dbReference type="Proteomes" id="UP000552864">
    <property type="component" value="Unassembled WGS sequence"/>
</dbReference>
<keyword evidence="2" id="KW-0378">Hydrolase</keyword>
<dbReference type="AlphaFoldDB" id="A0A847SUG3"/>
<dbReference type="SUPFAM" id="SSF53474">
    <property type="entry name" value="alpha/beta-Hydrolases"/>
    <property type="match status" value="1"/>
</dbReference>
<comment type="caution">
    <text evidence="2">The sequence shown here is derived from an EMBL/GenBank/DDBJ whole genome shotgun (WGS) entry which is preliminary data.</text>
</comment>
<feature type="signal peptide" evidence="1">
    <location>
        <begin position="1"/>
        <end position="26"/>
    </location>
</feature>
<evidence type="ECO:0000313" key="2">
    <source>
        <dbReference type="EMBL" id="NLR80192.1"/>
    </source>
</evidence>
<dbReference type="Gene3D" id="3.40.50.1820">
    <property type="entry name" value="alpha/beta hydrolase"/>
    <property type="match status" value="1"/>
</dbReference>
<protein>
    <submittedName>
        <fullName evidence="2">Alpha/beta hydrolase</fullName>
    </submittedName>
</protein>
<keyword evidence="1" id="KW-0732">Signal</keyword>
<dbReference type="PROSITE" id="PS51257">
    <property type="entry name" value="PROKAR_LIPOPROTEIN"/>
    <property type="match status" value="1"/>
</dbReference>
<dbReference type="GO" id="GO:0016787">
    <property type="term" value="F:hydrolase activity"/>
    <property type="evidence" value="ECO:0007669"/>
    <property type="project" value="UniProtKB-KW"/>
</dbReference>
<dbReference type="Pfam" id="PF06028">
    <property type="entry name" value="DUF915"/>
    <property type="match status" value="1"/>
</dbReference>
<accession>A0A847SUG3</accession>
<dbReference type="InterPro" id="IPR029058">
    <property type="entry name" value="AB_hydrolase_fold"/>
</dbReference>
<dbReference type="InterPro" id="IPR010315">
    <property type="entry name" value="DUF915_hydro-like"/>
</dbReference>
<evidence type="ECO:0000256" key="1">
    <source>
        <dbReference type="SAM" id="SignalP"/>
    </source>
</evidence>
<name>A0A847SUG3_9BACT</name>
<sequence length="318" mass="35158">MMRIFLKKYSALTMLFLLGCLANGMAQTTQTIYLSKSDTTKNKFIAVLPPAAVKTTGYLFLVPGAFEQPQDVLAQSGIPADAAQKGILVIIPVLENGNAGLAIDDATQQSLKKILEYCIQQYQLSGKSLYLGGFSAGGACVMKFAESLVKNNTPVQPKAVFTIDAPLDFERMYHSAQRNLRLAPGGRVNPEQKMIAGWLEQYMQATAKTGTAFFHEVSPYSFSDTTQAAVKLLRNIPVTIYSEPDIEWWMQNRAFDYSTLNAVDGAAMINELHLLGNNNARFIATRDKGYRLPNHNKHPHSWSIANPAEVVSWLLSFQ</sequence>
<dbReference type="RefSeq" id="WP_168739862.1">
    <property type="nucleotide sequence ID" value="NZ_JABAHZ010000003.1"/>
</dbReference>
<gene>
    <name evidence="2" type="ORF">HGH91_16285</name>
</gene>
<keyword evidence="3" id="KW-1185">Reference proteome</keyword>
<evidence type="ECO:0000313" key="3">
    <source>
        <dbReference type="Proteomes" id="UP000552864"/>
    </source>
</evidence>
<feature type="chain" id="PRO_5032399396" evidence="1">
    <location>
        <begin position="27"/>
        <end position="318"/>
    </location>
</feature>